<protein>
    <submittedName>
        <fullName evidence="1">Uncharacterized protein</fullName>
    </submittedName>
</protein>
<evidence type="ECO:0000313" key="1">
    <source>
        <dbReference type="EMBL" id="OEL13319.1"/>
    </source>
</evidence>
<reference evidence="1 2" key="1">
    <citation type="submission" date="2016-09" db="EMBL/GenBank/DDBJ databases">
        <title>The draft genome of Dichanthelium oligosanthes: A C3 panicoid grass species.</title>
        <authorList>
            <person name="Studer A.J."/>
            <person name="Schnable J.C."/>
            <person name="Brutnell T.P."/>
        </authorList>
    </citation>
    <scope>NUCLEOTIDE SEQUENCE [LARGE SCALE GENOMIC DNA]</scope>
    <source>
        <strain evidence="2">cv. Kellogg 1175</strain>
        <tissue evidence="1">Leaf</tissue>
    </source>
</reference>
<gene>
    <name evidence="1" type="ORF">BAE44_0025661</name>
</gene>
<comment type="caution">
    <text evidence="1">The sequence shown here is derived from an EMBL/GenBank/DDBJ whole genome shotgun (WGS) entry which is preliminary data.</text>
</comment>
<sequence>MMVMANPRQFMVSDWFLNRKMGYKDGWFS</sequence>
<evidence type="ECO:0000313" key="2">
    <source>
        <dbReference type="Proteomes" id="UP000095767"/>
    </source>
</evidence>
<accession>A0A1E5UKC7</accession>
<dbReference type="AlphaFoldDB" id="A0A1E5UKC7"/>
<name>A0A1E5UKC7_9POAL</name>
<keyword evidence="2" id="KW-1185">Reference proteome</keyword>
<dbReference type="Proteomes" id="UP000095767">
    <property type="component" value="Unassembled WGS sequence"/>
</dbReference>
<dbReference type="EMBL" id="LWDX02073781">
    <property type="protein sequence ID" value="OEL13319.1"/>
    <property type="molecule type" value="Genomic_DNA"/>
</dbReference>
<proteinExistence type="predicted"/>
<organism evidence="1 2">
    <name type="scientific">Dichanthelium oligosanthes</name>
    <dbReference type="NCBI Taxonomy" id="888268"/>
    <lineage>
        <taxon>Eukaryota</taxon>
        <taxon>Viridiplantae</taxon>
        <taxon>Streptophyta</taxon>
        <taxon>Embryophyta</taxon>
        <taxon>Tracheophyta</taxon>
        <taxon>Spermatophyta</taxon>
        <taxon>Magnoliopsida</taxon>
        <taxon>Liliopsida</taxon>
        <taxon>Poales</taxon>
        <taxon>Poaceae</taxon>
        <taxon>PACMAD clade</taxon>
        <taxon>Panicoideae</taxon>
        <taxon>Panicodae</taxon>
        <taxon>Paniceae</taxon>
        <taxon>Dichantheliinae</taxon>
        <taxon>Dichanthelium</taxon>
    </lineage>
</organism>